<dbReference type="Pfam" id="PF02502">
    <property type="entry name" value="LacAB_rpiB"/>
    <property type="match status" value="1"/>
</dbReference>
<reference evidence="5" key="1">
    <citation type="submission" date="2017-09" db="EMBL/GenBank/DDBJ databases">
        <title>Depth-based differentiation of microbial function through sediment-hosted aquifers and enrichment of novel symbionts in the deep terrestrial subsurface.</title>
        <authorList>
            <person name="Probst A.J."/>
            <person name="Ladd B."/>
            <person name="Jarett J.K."/>
            <person name="Geller-Mcgrath D.E."/>
            <person name="Sieber C.M.K."/>
            <person name="Emerson J.B."/>
            <person name="Anantharaman K."/>
            <person name="Thomas B.C."/>
            <person name="Malmstrom R."/>
            <person name="Stieglmeier M."/>
            <person name="Klingl A."/>
            <person name="Woyke T."/>
            <person name="Ryan C.M."/>
            <person name="Banfield J.F."/>
        </authorList>
    </citation>
    <scope>NUCLEOTIDE SEQUENCE [LARGE SCALE GENOMIC DNA]</scope>
</reference>
<keyword evidence="4" id="KW-0413">Isomerase</keyword>
<dbReference type="InterPro" id="IPR003500">
    <property type="entry name" value="RpiB_LacA_LacB"/>
</dbReference>
<dbReference type="SUPFAM" id="SSF89623">
    <property type="entry name" value="Ribose/Galactose isomerase RpiB/AlsB"/>
    <property type="match status" value="1"/>
</dbReference>
<feature type="binding site" evidence="3">
    <location>
        <begin position="7"/>
        <end position="8"/>
    </location>
    <ligand>
        <name>D-ribulose 5-phosphate</name>
        <dbReference type="ChEBI" id="CHEBI:58121"/>
    </ligand>
</feature>
<dbReference type="InterPro" id="IPR036569">
    <property type="entry name" value="RpiB_LacA_LacB_sf"/>
</dbReference>
<dbReference type="GO" id="GO:0019316">
    <property type="term" value="P:D-allose catabolic process"/>
    <property type="evidence" value="ECO:0007669"/>
    <property type="project" value="TreeGrafter"/>
</dbReference>
<dbReference type="NCBIfam" id="NF004051">
    <property type="entry name" value="PRK05571.1"/>
    <property type="match status" value="1"/>
</dbReference>
<organism evidence="4 5">
    <name type="scientific">Candidatus Magasanikbacteria bacterium CG10_big_fil_rev_8_21_14_0_10_40_10</name>
    <dbReference type="NCBI Taxonomy" id="1974648"/>
    <lineage>
        <taxon>Bacteria</taxon>
        <taxon>Candidatus Magasanikiibacteriota</taxon>
    </lineage>
</organism>
<protein>
    <submittedName>
        <fullName evidence="4">Ribose 5-phosphate isomerase B</fullName>
    </submittedName>
</protein>
<feature type="active site" description="Proton acceptor" evidence="2">
    <location>
        <position position="66"/>
    </location>
</feature>
<comment type="similarity">
    <text evidence="1">Belongs to the LacAB/RpiB family.</text>
</comment>
<dbReference type="GO" id="GO:0004751">
    <property type="term" value="F:ribose-5-phosphate isomerase activity"/>
    <property type="evidence" value="ECO:0007669"/>
    <property type="project" value="TreeGrafter"/>
</dbReference>
<feature type="binding site" evidence="3">
    <location>
        <position position="110"/>
    </location>
    <ligand>
        <name>D-ribulose 5-phosphate</name>
        <dbReference type="ChEBI" id="CHEBI:58121"/>
    </ligand>
</feature>
<feature type="binding site" evidence="3">
    <location>
        <position position="100"/>
    </location>
    <ligand>
        <name>D-ribulose 5-phosphate</name>
        <dbReference type="ChEBI" id="CHEBI:58121"/>
    </ligand>
</feature>
<gene>
    <name evidence="4" type="ORF">COU31_02830</name>
</gene>
<dbReference type="PANTHER" id="PTHR30345:SF0">
    <property type="entry name" value="DNA DAMAGE-REPAIR_TOLERATION PROTEIN DRT102"/>
    <property type="match status" value="1"/>
</dbReference>
<name>A0A2M6W3X0_9BACT</name>
<feature type="binding site" evidence="3">
    <location>
        <position position="137"/>
    </location>
    <ligand>
        <name>D-ribulose 5-phosphate</name>
        <dbReference type="ChEBI" id="CHEBI:58121"/>
    </ligand>
</feature>
<comment type="caution">
    <text evidence="4">The sequence shown here is derived from an EMBL/GenBank/DDBJ whole genome shotgun (WGS) entry which is preliminary data.</text>
</comment>
<evidence type="ECO:0000313" key="4">
    <source>
        <dbReference type="EMBL" id="PIT87478.1"/>
    </source>
</evidence>
<evidence type="ECO:0000256" key="1">
    <source>
        <dbReference type="ARBA" id="ARBA00008754"/>
    </source>
</evidence>
<dbReference type="Proteomes" id="UP000231183">
    <property type="component" value="Unassembled WGS sequence"/>
</dbReference>
<dbReference type="EMBL" id="PFBX01000026">
    <property type="protein sequence ID" value="PIT87478.1"/>
    <property type="molecule type" value="Genomic_DNA"/>
</dbReference>
<evidence type="ECO:0000256" key="3">
    <source>
        <dbReference type="PIRSR" id="PIRSR005384-2"/>
    </source>
</evidence>
<proteinExistence type="inferred from homology"/>
<feature type="binding site" evidence="3">
    <location>
        <position position="133"/>
    </location>
    <ligand>
        <name>D-ribulose 5-phosphate</name>
        <dbReference type="ChEBI" id="CHEBI:58121"/>
    </ligand>
</feature>
<feature type="binding site" evidence="3">
    <location>
        <begin position="67"/>
        <end position="71"/>
    </location>
    <ligand>
        <name>D-ribulose 5-phosphate</name>
        <dbReference type="ChEBI" id="CHEBI:58121"/>
    </ligand>
</feature>
<accession>A0A2M6W3X0</accession>
<dbReference type="Gene3D" id="3.40.1400.10">
    <property type="entry name" value="Sugar-phosphate isomerase, RpiB/LacA/LacB"/>
    <property type="match status" value="1"/>
</dbReference>
<dbReference type="PIRSF" id="PIRSF005384">
    <property type="entry name" value="RpiB_LacA_B"/>
    <property type="match status" value="1"/>
</dbReference>
<evidence type="ECO:0000313" key="5">
    <source>
        <dbReference type="Proteomes" id="UP000231183"/>
    </source>
</evidence>
<dbReference type="NCBIfam" id="TIGR00689">
    <property type="entry name" value="rpiB_lacA_lacB"/>
    <property type="match status" value="1"/>
</dbReference>
<evidence type="ECO:0000256" key="2">
    <source>
        <dbReference type="PIRSR" id="PIRSR005384-1"/>
    </source>
</evidence>
<feature type="active site" description="Proton donor" evidence="2">
    <location>
        <position position="99"/>
    </location>
</feature>
<sequence length="146" mass="16342">MLYIASDHGGYKLKKYLLKYFKNQFPIDCQDVGPFEFDEKDDYPDYASALAVKLAKNPKNQGILICGSGNGICMAANKHPKTRAILGYSIEAAELGRRHNDANVLCLAGRVLTDEHAVAIVKKFLQTDFEGGRHQKRLEKIAKIEK</sequence>
<dbReference type="GO" id="GO:0009052">
    <property type="term" value="P:pentose-phosphate shunt, non-oxidative branch"/>
    <property type="evidence" value="ECO:0007669"/>
    <property type="project" value="TreeGrafter"/>
</dbReference>
<dbReference type="AlphaFoldDB" id="A0A2M6W3X0"/>
<dbReference type="PANTHER" id="PTHR30345">
    <property type="entry name" value="RIBOSE-5-PHOSPHATE ISOMERASE B"/>
    <property type="match status" value="1"/>
</dbReference>